<protein>
    <submittedName>
        <fullName evidence="2">Uncharacterized protein</fullName>
    </submittedName>
</protein>
<name>A0ABY2IF59_9MICO</name>
<reference evidence="2 3" key="1">
    <citation type="submission" date="2019-03" db="EMBL/GenBank/DDBJ databases">
        <title>Genomics of glacier-inhabiting Cryobacterium strains.</title>
        <authorList>
            <person name="Liu Q."/>
            <person name="Xin Y.-H."/>
        </authorList>
    </citation>
    <scope>NUCLEOTIDE SEQUENCE [LARGE SCALE GENOMIC DNA]</scope>
    <source>
        <strain evidence="2 3">MDB2-B</strain>
    </source>
</reference>
<dbReference type="Proteomes" id="UP000297608">
    <property type="component" value="Unassembled WGS sequence"/>
</dbReference>
<organism evidence="2 3">
    <name type="scientific">Cryobacterium algoricola</name>
    <dbReference type="NCBI Taxonomy" id="1259183"/>
    <lineage>
        <taxon>Bacteria</taxon>
        <taxon>Bacillati</taxon>
        <taxon>Actinomycetota</taxon>
        <taxon>Actinomycetes</taxon>
        <taxon>Micrococcales</taxon>
        <taxon>Microbacteriaceae</taxon>
        <taxon>Cryobacterium</taxon>
    </lineage>
</organism>
<evidence type="ECO:0000313" key="2">
    <source>
        <dbReference type="EMBL" id="TFB90184.1"/>
    </source>
</evidence>
<feature type="region of interest" description="Disordered" evidence="1">
    <location>
        <begin position="92"/>
        <end position="112"/>
    </location>
</feature>
<gene>
    <name evidence="2" type="ORF">E3O44_00770</name>
</gene>
<keyword evidence="3" id="KW-1185">Reference proteome</keyword>
<dbReference type="EMBL" id="SOFG01000004">
    <property type="protein sequence ID" value="TFB90184.1"/>
    <property type="molecule type" value="Genomic_DNA"/>
</dbReference>
<accession>A0ABY2IF59</accession>
<comment type="caution">
    <text evidence="2">The sequence shown here is derived from an EMBL/GenBank/DDBJ whole genome shotgun (WGS) entry which is preliminary data.</text>
</comment>
<proteinExistence type="predicted"/>
<sequence>MKRIFHAGGSVVTGSDLADAVMQYAERLSTRGQVEVVDIPVLGDSGQVGRAQFLIGAASQLTSVTSPAGFRELVDLDITAGLRRKALAPMAVPQSGWTGDGLDSPQFDEFDY</sequence>
<dbReference type="RefSeq" id="WP_134531779.1">
    <property type="nucleotide sequence ID" value="NZ_SOFG01000004.1"/>
</dbReference>
<evidence type="ECO:0000313" key="3">
    <source>
        <dbReference type="Proteomes" id="UP000297608"/>
    </source>
</evidence>
<evidence type="ECO:0000256" key="1">
    <source>
        <dbReference type="SAM" id="MobiDB-lite"/>
    </source>
</evidence>